<sequence length="242" mass="26570">MKSIFKTDSLIKPAIVTFAVAALALGACGEKSAKATNGGSAERSAFEVEGDHALGDPKAPITVVEYASVTCGHCSNWYNTVWDDFRKTFIDTGKVRYVYREFSTPPVELAHAGHLIANCAPEDKFFSIIGVQFKRQREILGSSNIKKEYIDLAKMAGMNEKEFEACMVNETENARLNKVEEDGFNMGVTGTPTFFINGKKYSSNVVYKVEDFAKVFAEILGEPTPVKEKADAAPQTDAKPEE</sequence>
<comment type="caution">
    <text evidence="7">The sequence shown here is derived from an EMBL/GenBank/DDBJ whole genome shotgun (WGS) entry which is preliminary data.</text>
</comment>
<evidence type="ECO:0000259" key="6">
    <source>
        <dbReference type="Pfam" id="PF13462"/>
    </source>
</evidence>
<accession>A0A7C5LSX9</accession>
<dbReference type="InterPro" id="IPR036249">
    <property type="entry name" value="Thioredoxin-like_sf"/>
</dbReference>
<reference evidence="7" key="1">
    <citation type="journal article" date="2020" name="mSystems">
        <title>Genome- and Community-Level Interaction Insights into Carbon Utilization and Element Cycling Functions of Hydrothermarchaeota in Hydrothermal Sediment.</title>
        <authorList>
            <person name="Zhou Z."/>
            <person name="Liu Y."/>
            <person name="Xu W."/>
            <person name="Pan J."/>
            <person name="Luo Z.H."/>
            <person name="Li M."/>
        </authorList>
    </citation>
    <scope>NUCLEOTIDE SEQUENCE [LARGE SCALE GENOMIC DNA]</scope>
    <source>
        <strain evidence="7">HyVt-485</strain>
    </source>
</reference>
<dbReference type="Pfam" id="PF13462">
    <property type="entry name" value="Thioredoxin_4"/>
    <property type="match status" value="1"/>
</dbReference>
<evidence type="ECO:0000256" key="5">
    <source>
        <dbReference type="ARBA" id="ARBA00023284"/>
    </source>
</evidence>
<keyword evidence="5" id="KW-0676">Redox-active center</keyword>
<gene>
    <name evidence="7" type="ORF">ENJ42_06135</name>
</gene>
<dbReference type="EMBL" id="DRMJ01000315">
    <property type="protein sequence ID" value="HHL43177.1"/>
    <property type="molecule type" value="Genomic_DNA"/>
</dbReference>
<dbReference type="PANTHER" id="PTHR13887:SF14">
    <property type="entry name" value="DISULFIDE BOND FORMATION PROTEIN D"/>
    <property type="match status" value="1"/>
</dbReference>
<dbReference type="GO" id="GO:0016491">
    <property type="term" value="F:oxidoreductase activity"/>
    <property type="evidence" value="ECO:0007669"/>
    <property type="project" value="UniProtKB-KW"/>
</dbReference>
<dbReference type="InterPro" id="IPR012336">
    <property type="entry name" value="Thioredoxin-like_fold"/>
</dbReference>
<evidence type="ECO:0000256" key="1">
    <source>
        <dbReference type="ARBA" id="ARBA00005791"/>
    </source>
</evidence>
<keyword evidence="2" id="KW-0732">Signal</keyword>
<dbReference type="CDD" id="cd02972">
    <property type="entry name" value="DsbA_family"/>
    <property type="match status" value="1"/>
</dbReference>
<dbReference type="AlphaFoldDB" id="A0A7C5LSX9"/>
<dbReference type="Gene3D" id="3.40.30.10">
    <property type="entry name" value="Glutaredoxin"/>
    <property type="match status" value="1"/>
</dbReference>
<organism evidence="7">
    <name type="scientific">Hellea balneolensis</name>
    <dbReference type="NCBI Taxonomy" id="287478"/>
    <lineage>
        <taxon>Bacteria</taxon>
        <taxon>Pseudomonadati</taxon>
        <taxon>Pseudomonadota</taxon>
        <taxon>Alphaproteobacteria</taxon>
        <taxon>Maricaulales</taxon>
        <taxon>Robiginitomaculaceae</taxon>
        <taxon>Hellea</taxon>
    </lineage>
</organism>
<evidence type="ECO:0000256" key="4">
    <source>
        <dbReference type="ARBA" id="ARBA00023157"/>
    </source>
</evidence>
<dbReference type="Proteomes" id="UP000885830">
    <property type="component" value="Unassembled WGS sequence"/>
</dbReference>
<dbReference type="PROSITE" id="PS51257">
    <property type="entry name" value="PROKAR_LIPOPROTEIN"/>
    <property type="match status" value="1"/>
</dbReference>
<evidence type="ECO:0000313" key="7">
    <source>
        <dbReference type="EMBL" id="HHL43177.1"/>
    </source>
</evidence>
<evidence type="ECO:0000256" key="2">
    <source>
        <dbReference type="ARBA" id="ARBA00022729"/>
    </source>
</evidence>
<name>A0A7C5LSX9_9PROT</name>
<evidence type="ECO:0000256" key="3">
    <source>
        <dbReference type="ARBA" id="ARBA00023002"/>
    </source>
</evidence>
<protein>
    <submittedName>
        <fullName evidence="7">DsbA family protein</fullName>
    </submittedName>
</protein>
<keyword evidence="3" id="KW-0560">Oxidoreductase</keyword>
<keyword evidence="4" id="KW-1015">Disulfide bond</keyword>
<dbReference type="PANTHER" id="PTHR13887">
    <property type="entry name" value="GLUTATHIONE S-TRANSFERASE KAPPA"/>
    <property type="match status" value="1"/>
</dbReference>
<comment type="similarity">
    <text evidence="1">Belongs to the thioredoxin family. DsbA subfamily.</text>
</comment>
<dbReference type="SUPFAM" id="SSF52833">
    <property type="entry name" value="Thioredoxin-like"/>
    <property type="match status" value="1"/>
</dbReference>
<feature type="domain" description="Thioredoxin-like fold" evidence="6">
    <location>
        <begin position="49"/>
        <end position="206"/>
    </location>
</feature>
<proteinExistence type="inferred from homology"/>